<dbReference type="Pfam" id="PF00364">
    <property type="entry name" value="Biotin_lipoyl"/>
    <property type="match status" value="1"/>
</dbReference>
<keyword evidence="3" id="KW-1185">Reference proteome</keyword>
<evidence type="ECO:0000313" key="2">
    <source>
        <dbReference type="EMBL" id="TNY30657.1"/>
    </source>
</evidence>
<dbReference type="InterPro" id="IPR000089">
    <property type="entry name" value="Biotin_lipoyl"/>
</dbReference>
<dbReference type="AlphaFoldDB" id="A0A5C5GAS1"/>
<dbReference type="OrthoDB" id="7282653at2"/>
<dbReference type="Gene3D" id="2.40.50.100">
    <property type="match status" value="1"/>
</dbReference>
<dbReference type="RefSeq" id="WP_140197451.1">
    <property type="nucleotide sequence ID" value="NZ_CP065915.1"/>
</dbReference>
<dbReference type="InterPro" id="IPR011053">
    <property type="entry name" value="Single_hybrid_motif"/>
</dbReference>
<proteinExistence type="predicted"/>
<protein>
    <recommendedName>
        <fullName evidence="1">Lipoyl-binding domain-containing protein</fullName>
    </recommendedName>
</protein>
<name>A0A5C5GAS1_9RHOB</name>
<evidence type="ECO:0000259" key="1">
    <source>
        <dbReference type="Pfam" id="PF00364"/>
    </source>
</evidence>
<dbReference type="Proteomes" id="UP000314011">
    <property type="component" value="Unassembled WGS sequence"/>
</dbReference>
<dbReference type="EMBL" id="VFFF01000004">
    <property type="protein sequence ID" value="TNY30657.1"/>
    <property type="molecule type" value="Genomic_DNA"/>
</dbReference>
<accession>A0A5C5GAS1</accession>
<gene>
    <name evidence="2" type="ORF">FHY64_18940</name>
</gene>
<comment type="caution">
    <text evidence="2">The sequence shown here is derived from an EMBL/GenBank/DDBJ whole genome shotgun (WGS) entry which is preliminary data.</text>
</comment>
<evidence type="ECO:0000313" key="3">
    <source>
        <dbReference type="Proteomes" id="UP000314011"/>
    </source>
</evidence>
<organism evidence="2 3">
    <name type="scientific">Pelagovum pacificum</name>
    <dbReference type="NCBI Taxonomy" id="2588711"/>
    <lineage>
        <taxon>Bacteria</taxon>
        <taxon>Pseudomonadati</taxon>
        <taxon>Pseudomonadota</taxon>
        <taxon>Alphaproteobacteria</taxon>
        <taxon>Rhodobacterales</taxon>
        <taxon>Paracoccaceae</taxon>
        <taxon>Pelagovum</taxon>
    </lineage>
</organism>
<dbReference type="SUPFAM" id="SSF51230">
    <property type="entry name" value="Single hybrid motif"/>
    <property type="match status" value="1"/>
</dbReference>
<sequence length="128" mass="13061">MTLEEIEALAARLSDDGLAEIERETGGIRVLLKRGGAVAAPAAAPVAEVPERTVVKTAEFGVLRLVHPQRSAPEVSVGDRVEAGDYVAFVEAAGQLVPVVAETSGTVAEVLGEDGALVGYAAAVVALD</sequence>
<reference evidence="2 3" key="1">
    <citation type="submission" date="2019-06" db="EMBL/GenBank/DDBJ databases">
        <title>Genome of new Rhodobacteraceae sp. SM1903.</title>
        <authorList>
            <person name="Ren X."/>
        </authorList>
    </citation>
    <scope>NUCLEOTIDE SEQUENCE [LARGE SCALE GENOMIC DNA]</scope>
    <source>
        <strain evidence="2 3">SM1903</strain>
    </source>
</reference>
<feature type="domain" description="Lipoyl-binding" evidence="1">
    <location>
        <begin position="70"/>
        <end position="120"/>
    </location>
</feature>